<evidence type="ECO:0000256" key="7">
    <source>
        <dbReference type="SAM" id="MobiDB-lite"/>
    </source>
</evidence>
<evidence type="ECO:0000256" key="5">
    <source>
        <dbReference type="ARBA" id="ARBA00023163"/>
    </source>
</evidence>
<comment type="subcellular location">
    <subcellularLocation>
        <location evidence="1">Nucleus</location>
    </subcellularLocation>
</comment>
<keyword evidence="3" id="KW-0805">Transcription regulation</keyword>
<feature type="region of interest" description="Disordered" evidence="7">
    <location>
        <begin position="28"/>
        <end position="81"/>
    </location>
</feature>
<evidence type="ECO:0000256" key="3">
    <source>
        <dbReference type="ARBA" id="ARBA00023015"/>
    </source>
</evidence>
<dbReference type="GO" id="GO:0005634">
    <property type="term" value="C:nucleus"/>
    <property type="evidence" value="ECO:0007669"/>
    <property type="project" value="UniProtKB-SubCell"/>
</dbReference>
<proteinExistence type="predicted"/>
<dbReference type="AlphaFoldDB" id="A0A556TLL2"/>
<dbReference type="OrthoDB" id="10034090at2759"/>
<dbReference type="GO" id="GO:0000785">
    <property type="term" value="C:chromatin"/>
    <property type="evidence" value="ECO:0007669"/>
    <property type="project" value="TreeGrafter"/>
</dbReference>
<dbReference type="EMBL" id="VCAZ01000005">
    <property type="protein sequence ID" value="TSK20036.1"/>
    <property type="molecule type" value="Genomic_DNA"/>
</dbReference>
<evidence type="ECO:0000313" key="9">
    <source>
        <dbReference type="Proteomes" id="UP000319801"/>
    </source>
</evidence>
<evidence type="ECO:0000313" key="8">
    <source>
        <dbReference type="EMBL" id="TSK20036.1"/>
    </source>
</evidence>
<evidence type="ECO:0000256" key="2">
    <source>
        <dbReference type="ARBA" id="ARBA00022473"/>
    </source>
</evidence>
<reference evidence="8 9" key="1">
    <citation type="journal article" date="2019" name="Genome Biol. Evol.">
        <title>Whole-Genome Sequencing of the Giant Devil Catfish, Bagarius yarrelli.</title>
        <authorList>
            <person name="Jiang W."/>
            <person name="Lv Y."/>
            <person name="Cheng L."/>
            <person name="Yang K."/>
            <person name="Chao B."/>
            <person name="Wang X."/>
            <person name="Li Y."/>
            <person name="Pan X."/>
            <person name="You X."/>
            <person name="Zhang Y."/>
            <person name="Yang J."/>
            <person name="Li J."/>
            <person name="Zhang X."/>
            <person name="Liu S."/>
            <person name="Sun C."/>
            <person name="Yang J."/>
            <person name="Shi Q."/>
        </authorList>
    </citation>
    <scope>NUCLEOTIDE SEQUENCE [LARGE SCALE GENOMIC DNA]</scope>
    <source>
        <strain evidence="8">JWS20170419001</strain>
        <tissue evidence="8">Muscle</tissue>
    </source>
</reference>
<dbReference type="InterPro" id="IPR051098">
    <property type="entry name" value="NeuroDiff_E-box_TFs"/>
</dbReference>
<dbReference type="Proteomes" id="UP000319801">
    <property type="component" value="Unassembled WGS sequence"/>
</dbReference>
<evidence type="ECO:0000256" key="4">
    <source>
        <dbReference type="ARBA" id="ARBA00023125"/>
    </source>
</evidence>
<feature type="region of interest" description="Disordered" evidence="7">
    <location>
        <begin position="172"/>
        <end position="223"/>
    </location>
</feature>
<protein>
    <submittedName>
        <fullName evidence="8">Transcription factor 12</fullName>
    </submittedName>
</protein>
<evidence type="ECO:0000256" key="6">
    <source>
        <dbReference type="ARBA" id="ARBA00023242"/>
    </source>
</evidence>
<keyword evidence="5" id="KW-0804">Transcription</keyword>
<comment type="caution">
    <text evidence="8">The sequence shown here is derived from an EMBL/GenBank/DDBJ whole genome shotgun (WGS) entry which is preliminary data.</text>
</comment>
<organism evidence="8 9">
    <name type="scientific">Bagarius yarrelli</name>
    <name type="common">Goonch</name>
    <name type="synonym">Bagrus yarrelli</name>
    <dbReference type="NCBI Taxonomy" id="175774"/>
    <lineage>
        <taxon>Eukaryota</taxon>
        <taxon>Metazoa</taxon>
        <taxon>Chordata</taxon>
        <taxon>Craniata</taxon>
        <taxon>Vertebrata</taxon>
        <taxon>Euteleostomi</taxon>
        <taxon>Actinopterygii</taxon>
        <taxon>Neopterygii</taxon>
        <taxon>Teleostei</taxon>
        <taxon>Ostariophysi</taxon>
        <taxon>Siluriformes</taxon>
        <taxon>Sisoridae</taxon>
        <taxon>Sisorinae</taxon>
        <taxon>Bagarius</taxon>
    </lineage>
</organism>
<keyword evidence="9" id="KW-1185">Reference proteome</keyword>
<dbReference type="GO" id="GO:0000981">
    <property type="term" value="F:DNA-binding transcription factor activity, RNA polymerase II-specific"/>
    <property type="evidence" value="ECO:0007669"/>
    <property type="project" value="TreeGrafter"/>
</dbReference>
<accession>A0A556TLL2</accession>
<feature type="compositionally biased region" description="Polar residues" evidence="7">
    <location>
        <begin position="182"/>
        <end position="199"/>
    </location>
</feature>
<dbReference type="PANTHER" id="PTHR11793:SF11">
    <property type="entry name" value="TRANSCRIPTION FACTOR 12"/>
    <property type="match status" value="1"/>
</dbReference>
<name>A0A556TLL2_BAGYA</name>
<gene>
    <name evidence="8" type="ORF">Baya_1584</name>
</gene>
<dbReference type="GO" id="GO:0000978">
    <property type="term" value="F:RNA polymerase II cis-regulatory region sequence-specific DNA binding"/>
    <property type="evidence" value="ECO:0007669"/>
    <property type="project" value="TreeGrafter"/>
</dbReference>
<keyword evidence="4" id="KW-0238">DNA-binding</keyword>
<keyword evidence="6" id="KW-0539">Nucleus</keyword>
<dbReference type="PANTHER" id="PTHR11793">
    <property type="entry name" value="BASIC HELIX-LOOP-HELIX TRANSCRIPTION FACTOR"/>
    <property type="match status" value="1"/>
</dbReference>
<evidence type="ECO:0000256" key="1">
    <source>
        <dbReference type="ARBA" id="ARBA00004123"/>
    </source>
</evidence>
<keyword evidence="2" id="KW-0217">Developmental protein</keyword>
<feature type="compositionally biased region" description="Polar residues" evidence="7">
    <location>
        <begin position="29"/>
        <end position="46"/>
    </location>
</feature>
<dbReference type="GO" id="GO:0005667">
    <property type="term" value="C:transcription regulator complex"/>
    <property type="evidence" value="ECO:0007669"/>
    <property type="project" value="TreeGrafter"/>
</dbReference>
<sequence>MNPQQRIAAIGTDKELSDLLDFSAMFSPPVSSGKNRPTTLGSSQFSAPGIDERTTEASWAAGGQSSPSYDESSRGFADSPHYGDHLSDSRLVSHEGLSPTPFISSTVMAILLNSATLFERHYVVVDKRRIEVSGNRLEFVYVPPTMRTDVGLASPGPVTTTGKSPAAFYSFTGSNPRRRSLQDSSPLGGQAEINSSVSGKVSMGDNPTAEQQPLGCRGSAELSLPPPAPPASLICINHTVSC</sequence>